<dbReference type="Gene3D" id="3.40.50.1820">
    <property type="entry name" value="alpha/beta hydrolase"/>
    <property type="match status" value="1"/>
</dbReference>
<dbReference type="EMBL" id="QBMN01000021">
    <property type="protein sequence ID" value="PZO44013.1"/>
    <property type="molecule type" value="Genomic_DNA"/>
</dbReference>
<dbReference type="Pfam" id="PF00561">
    <property type="entry name" value="Abhydrolase_1"/>
    <property type="match status" value="1"/>
</dbReference>
<dbReference type="AlphaFoldDB" id="A0A2W4WFW6"/>
<dbReference type="SUPFAM" id="SSF53474">
    <property type="entry name" value="alpha/beta-Hydrolases"/>
    <property type="match status" value="1"/>
</dbReference>
<reference evidence="2 3" key="2">
    <citation type="submission" date="2018-06" db="EMBL/GenBank/DDBJ databases">
        <title>Metagenomic assembly of (sub)arctic Cyanobacteria and their associated microbiome from non-axenic cultures.</title>
        <authorList>
            <person name="Baurain D."/>
        </authorList>
    </citation>
    <scope>NUCLEOTIDE SEQUENCE [LARGE SCALE GENOMIC DNA]</scope>
    <source>
        <strain evidence="2">ULC041bin1</strain>
    </source>
</reference>
<dbReference type="InterPro" id="IPR029058">
    <property type="entry name" value="AB_hydrolase_fold"/>
</dbReference>
<evidence type="ECO:0000313" key="3">
    <source>
        <dbReference type="Proteomes" id="UP000249081"/>
    </source>
</evidence>
<dbReference type="InterPro" id="IPR000073">
    <property type="entry name" value="AB_hydrolase_1"/>
</dbReference>
<evidence type="ECO:0000259" key="1">
    <source>
        <dbReference type="Pfam" id="PF00561"/>
    </source>
</evidence>
<accession>A0A2W4WFW6</accession>
<name>A0A2W4WFW6_9CYAN</name>
<comment type="caution">
    <text evidence="2">The sequence shown here is derived from an EMBL/GenBank/DDBJ whole genome shotgun (WGS) entry which is preliminary data.</text>
</comment>
<reference evidence="3" key="1">
    <citation type="submission" date="2018-04" db="EMBL/GenBank/DDBJ databases">
        <authorList>
            <person name="Cornet L."/>
        </authorList>
    </citation>
    <scope>NUCLEOTIDE SEQUENCE [LARGE SCALE GENOMIC DNA]</scope>
</reference>
<dbReference type="Proteomes" id="UP000249081">
    <property type="component" value="Unassembled WGS sequence"/>
</dbReference>
<dbReference type="PANTHER" id="PTHR12277">
    <property type="entry name" value="ALPHA/BETA HYDROLASE DOMAIN-CONTAINING PROTEIN"/>
    <property type="match status" value="1"/>
</dbReference>
<protein>
    <submittedName>
        <fullName evidence="2">Phospholipase</fullName>
    </submittedName>
</protein>
<proteinExistence type="predicted"/>
<feature type="domain" description="AB hydrolase-1" evidence="1">
    <location>
        <begin position="48"/>
        <end position="157"/>
    </location>
</feature>
<gene>
    <name evidence="2" type="ORF">DCF17_04805</name>
</gene>
<dbReference type="PANTHER" id="PTHR12277:SF81">
    <property type="entry name" value="PROTEIN ABHD13"/>
    <property type="match status" value="1"/>
</dbReference>
<organism evidence="2 3">
    <name type="scientific">Shackletoniella antarctica</name>
    <dbReference type="NCBI Taxonomy" id="268115"/>
    <lineage>
        <taxon>Bacteria</taxon>
        <taxon>Bacillati</taxon>
        <taxon>Cyanobacteriota</taxon>
        <taxon>Cyanophyceae</taxon>
        <taxon>Oculatellales</taxon>
        <taxon>Oculatellaceae</taxon>
        <taxon>Shackletoniella</taxon>
    </lineage>
</organism>
<evidence type="ECO:0000313" key="2">
    <source>
        <dbReference type="EMBL" id="PZO44013.1"/>
    </source>
</evidence>
<sequence length="252" mass="27960">MYFPSPSLETTPSTFGLAYEDVWVPVNGEGGKLHGWWLPADHSTDLTFLYLHGNAGNVSSNLGKAMALRSLDANVLAIDYRGYGLSSGPFPSEPKLYEDAWAAWQFLQTAKGIEPQQLVIYGHSLGGAIATELACHIPHLAGLVVEGSFTAMADMATLSQYNRWFPVRRLLTQKFDSVTKVKQLKVPALYLHGLADASVPATMSERLYNATSGQKSLWLVPRADHNDLLDWAEDEFEGQLRQFLQDYVLARR</sequence>